<evidence type="ECO:0000256" key="4">
    <source>
        <dbReference type="ARBA" id="ARBA00022989"/>
    </source>
</evidence>
<comment type="subcellular location">
    <subcellularLocation>
        <location evidence="1">Cell membrane</location>
        <topology evidence="1">Multi-pass membrane protein</topology>
    </subcellularLocation>
</comment>
<feature type="transmembrane region" description="Helical" evidence="6">
    <location>
        <begin position="226"/>
        <end position="250"/>
    </location>
</feature>
<feature type="transmembrane region" description="Helical" evidence="6">
    <location>
        <begin position="133"/>
        <end position="155"/>
    </location>
</feature>
<name>A0A918XWG2_9PROT</name>
<keyword evidence="4 6" id="KW-1133">Transmembrane helix</keyword>
<evidence type="ECO:0000313" key="7">
    <source>
        <dbReference type="EMBL" id="GHD60059.1"/>
    </source>
</evidence>
<feature type="transmembrane region" description="Helical" evidence="6">
    <location>
        <begin position="60"/>
        <end position="79"/>
    </location>
</feature>
<feature type="transmembrane region" description="Helical" evidence="6">
    <location>
        <begin position="99"/>
        <end position="126"/>
    </location>
</feature>
<evidence type="ECO:0000256" key="5">
    <source>
        <dbReference type="ARBA" id="ARBA00023136"/>
    </source>
</evidence>
<feature type="transmembrane region" description="Helical" evidence="6">
    <location>
        <begin position="298"/>
        <end position="318"/>
    </location>
</feature>
<keyword evidence="5 6" id="KW-0472">Membrane</keyword>
<evidence type="ECO:0000256" key="2">
    <source>
        <dbReference type="ARBA" id="ARBA00022475"/>
    </source>
</evidence>
<evidence type="ECO:0000256" key="3">
    <source>
        <dbReference type="ARBA" id="ARBA00022692"/>
    </source>
</evidence>
<protein>
    <submittedName>
        <fullName evidence="7">Branched-chain amino acid ABC transporter permease</fullName>
    </submittedName>
</protein>
<reference evidence="7" key="1">
    <citation type="journal article" date="2014" name="Int. J. Syst. Evol. Microbiol.">
        <title>Complete genome sequence of Corynebacterium casei LMG S-19264T (=DSM 44701T), isolated from a smear-ripened cheese.</title>
        <authorList>
            <consortium name="US DOE Joint Genome Institute (JGI-PGF)"/>
            <person name="Walter F."/>
            <person name="Albersmeier A."/>
            <person name="Kalinowski J."/>
            <person name="Ruckert C."/>
        </authorList>
    </citation>
    <scope>NUCLEOTIDE SEQUENCE</scope>
    <source>
        <strain evidence="7">KCTC 42651</strain>
    </source>
</reference>
<gene>
    <name evidence="7" type="ORF">GCM10017083_45660</name>
</gene>
<accession>A0A918XWG2</accession>
<evidence type="ECO:0000313" key="8">
    <source>
        <dbReference type="Proteomes" id="UP000630353"/>
    </source>
</evidence>
<feature type="transmembrane region" description="Helical" evidence="6">
    <location>
        <begin position="9"/>
        <end position="25"/>
    </location>
</feature>
<dbReference type="PANTHER" id="PTHR30482:SF10">
    <property type="entry name" value="HIGH-AFFINITY BRANCHED-CHAIN AMINO ACID TRANSPORT PROTEIN BRAE"/>
    <property type="match status" value="1"/>
</dbReference>
<feature type="transmembrane region" description="Helical" evidence="6">
    <location>
        <begin position="31"/>
        <end position="48"/>
    </location>
</feature>
<keyword evidence="3 6" id="KW-0812">Transmembrane</keyword>
<proteinExistence type="predicted"/>
<feature type="transmembrane region" description="Helical" evidence="6">
    <location>
        <begin position="175"/>
        <end position="196"/>
    </location>
</feature>
<dbReference type="EMBL" id="BMZS01000011">
    <property type="protein sequence ID" value="GHD60059.1"/>
    <property type="molecule type" value="Genomic_DNA"/>
</dbReference>
<dbReference type="RefSeq" id="WP_189994001.1">
    <property type="nucleotide sequence ID" value="NZ_BMZS01000011.1"/>
</dbReference>
<organism evidence="7 8">
    <name type="scientific">Thalassobaculum fulvum</name>
    <dbReference type="NCBI Taxonomy" id="1633335"/>
    <lineage>
        <taxon>Bacteria</taxon>
        <taxon>Pseudomonadati</taxon>
        <taxon>Pseudomonadota</taxon>
        <taxon>Alphaproteobacteria</taxon>
        <taxon>Rhodospirillales</taxon>
        <taxon>Thalassobaculaceae</taxon>
        <taxon>Thalassobaculum</taxon>
    </lineage>
</organism>
<dbReference type="CDD" id="cd06581">
    <property type="entry name" value="TM_PBP1_LivM_like"/>
    <property type="match status" value="1"/>
</dbReference>
<dbReference type="InterPro" id="IPR001851">
    <property type="entry name" value="ABC_transp_permease"/>
</dbReference>
<evidence type="ECO:0000256" key="6">
    <source>
        <dbReference type="SAM" id="Phobius"/>
    </source>
</evidence>
<dbReference type="GO" id="GO:0015658">
    <property type="term" value="F:branched-chain amino acid transmembrane transporter activity"/>
    <property type="evidence" value="ECO:0007669"/>
    <property type="project" value="InterPro"/>
</dbReference>
<dbReference type="AlphaFoldDB" id="A0A918XWG2"/>
<dbReference type="PANTHER" id="PTHR30482">
    <property type="entry name" value="HIGH-AFFINITY BRANCHED-CHAIN AMINO ACID TRANSPORT SYSTEM PERMEASE"/>
    <property type="match status" value="1"/>
</dbReference>
<dbReference type="InterPro" id="IPR043428">
    <property type="entry name" value="LivM-like"/>
</dbReference>
<keyword evidence="8" id="KW-1185">Reference proteome</keyword>
<comment type="caution">
    <text evidence="7">The sequence shown here is derived from an EMBL/GenBank/DDBJ whole genome shotgun (WGS) entry which is preliminary data.</text>
</comment>
<evidence type="ECO:0000256" key="1">
    <source>
        <dbReference type="ARBA" id="ARBA00004651"/>
    </source>
</evidence>
<dbReference type="Proteomes" id="UP000630353">
    <property type="component" value="Unassembled WGS sequence"/>
</dbReference>
<dbReference type="GO" id="GO:0005886">
    <property type="term" value="C:plasma membrane"/>
    <property type="evidence" value="ECO:0007669"/>
    <property type="project" value="UniProtKB-SubCell"/>
</dbReference>
<dbReference type="Pfam" id="PF02653">
    <property type="entry name" value="BPD_transp_2"/>
    <property type="match status" value="1"/>
</dbReference>
<reference evidence="7" key="2">
    <citation type="submission" date="2020-09" db="EMBL/GenBank/DDBJ databases">
        <authorList>
            <person name="Sun Q."/>
            <person name="Kim S."/>
        </authorList>
    </citation>
    <scope>NUCLEOTIDE SEQUENCE</scope>
    <source>
        <strain evidence="7">KCTC 42651</strain>
    </source>
</reference>
<feature type="transmembrane region" description="Helical" evidence="6">
    <location>
        <begin position="262"/>
        <end position="291"/>
    </location>
</feature>
<keyword evidence="2" id="KW-1003">Cell membrane</keyword>
<sequence length="355" mass="37685">MTSARTDGVIYAGLIAFGIVGPLLFPGYTNQIAIMWLMVLMASTWDVMGGQTGYNSLGNIAFFGIGMYASAVVQIALFYDVGEYTAAFGAIKVEFTDAQYFTGLALGLGLAGVIAAIVSVLVGLCVFGLRGPYFAIGTLGVAVAMAELISGWNYVGGGGGISMPVFPGEAGASSLAFYAMFFVLAIVAHLFLRWLYSTQFGLALNAIRDDEDKAEAMGLHTLRYKLIAWAIAAFFMGIAGAVFGNMIGFIEPLEVAFPTTTFGIFMVAMALLGGKGTLWGPVLGAILFHVVKELTWTYLLDWQWVALGAIIVVNIVYFQQGILGWAQDRWPAAFGLKVDEGGDDATPAGAREAAE</sequence>